<accession>A0ABW0K5P5</accession>
<evidence type="ECO:0000256" key="8">
    <source>
        <dbReference type="ARBA" id="ARBA00023098"/>
    </source>
</evidence>
<dbReference type="PROSITE" id="PS50035">
    <property type="entry name" value="PLD"/>
    <property type="match status" value="2"/>
</dbReference>
<keyword evidence="3 12" id="KW-0444">Lipid biosynthesis</keyword>
<evidence type="ECO:0000256" key="6">
    <source>
        <dbReference type="ARBA" id="ARBA00022737"/>
    </source>
</evidence>
<dbReference type="PANTHER" id="PTHR21248">
    <property type="entry name" value="CARDIOLIPIN SYNTHASE"/>
    <property type="match status" value="1"/>
</dbReference>
<comment type="function">
    <text evidence="12">Catalyzes the reversible phosphatidyl group transfer from one phosphatidylglycerol molecule to another to form cardiolipin (CL) (diphosphatidylglycerol) and glycerol.</text>
</comment>
<feature type="transmembrane region" description="Helical" evidence="12">
    <location>
        <begin position="32"/>
        <end position="51"/>
    </location>
</feature>
<proteinExistence type="inferred from homology"/>
<keyword evidence="8 12" id="KW-0443">Lipid metabolism</keyword>
<dbReference type="InterPro" id="IPR022924">
    <property type="entry name" value="Cardiolipin_synthase"/>
</dbReference>
<feature type="active site" evidence="12">
    <location>
        <position position="219"/>
    </location>
</feature>
<dbReference type="EMBL" id="JBHSMJ010000009">
    <property type="protein sequence ID" value="MFC5448181.1"/>
    <property type="molecule type" value="Genomic_DNA"/>
</dbReference>
<evidence type="ECO:0000256" key="4">
    <source>
        <dbReference type="ARBA" id="ARBA00022679"/>
    </source>
</evidence>
<comment type="similarity">
    <text evidence="12">Belongs to the phospholipase D family. Cardiolipin synthase subfamily.</text>
</comment>
<keyword evidence="6" id="KW-0677">Repeat</keyword>
<keyword evidence="16" id="KW-1185">Reference proteome</keyword>
<feature type="active site" evidence="12">
    <location>
        <position position="402"/>
    </location>
</feature>
<dbReference type="NCBIfam" id="TIGR04265">
    <property type="entry name" value="bac_cardiolipin"/>
    <property type="match status" value="1"/>
</dbReference>
<dbReference type="HAMAP" id="MF_01916">
    <property type="entry name" value="Cardiolipin_synth_Cls"/>
    <property type="match status" value="1"/>
</dbReference>
<dbReference type="InterPro" id="IPR025202">
    <property type="entry name" value="PLD-like_dom"/>
</dbReference>
<evidence type="ECO:0000256" key="1">
    <source>
        <dbReference type="ARBA" id="ARBA00004651"/>
    </source>
</evidence>
<dbReference type="Proteomes" id="UP001596044">
    <property type="component" value="Unassembled WGS sequence"/>
</dbReference>
<dbReference type="Pfam" id="PF13396">
    <property type="entry name" value="PLDc_N"/>
    <property type="match status" value="1"/>
</dbReference>
<keyword evidence="7 12" id="KW-1133">Transmembrane helix</keyword>
<dbReference type="CDD" id="cd09110">
    <property type="entry name" value="PLDc_CLS_1"/>
    <property type="match status" value="1"/>
</dbReference>
<evidence type="ECO:0000256" key="5">
    <source>
        <dbReference type="ARBA" id="ARBA00022692"/>
    </source>
</evidence>
<dbReference type="InterPro" id="IPR027379">
    <property type="entry name" value="CLS_N"/>
</dbReference>
<protein>
    <recommendedName>
        <fullName evidence="12 13">Cardiolipin synthase</fullName>
        <shortName evidence="12">CL synthase</shortName>
        <ecNumber evidence="12 13">2.7.8.-</ecNumber>
    </recommendedName>
</protein>
<evidence type="ECO:0000256" key="7">
    <source>
        <dbReference type="ARBA" id="ARBA00022989"/>
    </source>
</evidence>
<evidence type="ECO:0000256" key="11">
    <source>
        <dbReference type="ARBA" id="ARBA00023264"/>
    </source>
</evidence>
<evidence type="ECO:0000256" key="9">
    <source>
        <dbReference type="ARBA" id="ARBA00023136"/>
    </source>
</evidence>
<feature type="active site" evidence="12">
    <location>
        <position position="221"/>
    </location>
</feature>
<organism evidence="15 16">
    <name type="scientific">Paenibacillus aestuarii</name>
    <dbReference type="NCBI Taxonomy" id="516965"/>
    <lineage>
        <taxon>Bacteria</taxon>
        <taxon>Bacillati</taxon>
        <taxon>Bacillota</taxon>
        <taxon>Bacilli</taxon>
        <taxon>Bacillales</taxon>
        <taxon>Paenibacillaceae</taxon>
        <taxon>Paenibacillus</taxon>
    </lineage>
</organism>
<dbReference type="InterPro" id="IPR001736">
    <property type="entry name" value="PLipase_D/transphosphatidylase"/>
</dbReference>
<keyword evidence="9 12" id="KW-0472">Membrane</keyword>
<dbReference type="InterPro" id="IPR030874">
    <property type="entry name" value="Cardiolipin_synth_Firmi"/>
</dbReference>
<feature type="domain" description="PLD phosphodiesterase" evidence="14">
    <location>
        <begin position="395"/>
        <end position="422"/>
    </location>
</feature>
<dbReference type="SMART" id="SM00155">
    <property type="entry name" value="PLDc"/>
    <property type="match status" value="2"/>
</dbReference>
<dbReference type="SUPFAM" id="SSF56024">
    <property type="entry name" value="Phospholipase D/nuclease"/>
    <property type="match status" value="2"/>
</dbReference>
<name>A0ABW0K5P5_9BACL</name>
<gene>
    <name evidence="15" type="primary">cls</name>
    <name evidence="15" type="ORF">ACFPOG_07905</name>
</gene>
<comment type="subcellular location">
    <subcellularLocation>
        <location evidence="1 12">Cell membrane</location>
        <topology evidence="1 12">Multi-pass membrane protein</topology>
    </subcellularLocation>
</comment>
<evidence type="ECO:0000256" key="13">
    <source>
        <dbReference type="NCBIfam" id="TIGR04265"/>
    </source>
</evidence>
<sequence>MTNLFSFLFIINFILALTVVFLERRNVAATWSWLMVLLFIPILGFVLYVIFGQNLSRRKLYKWNKRMLERVKQIAADQRQRLTDGTMPYLDPMVSQYRDLIYMNVSTNDSFLTQDNDVQIFTDGVSKFDNLIANIEQAESHIHIQYYIVKNDDLGRRVMAALTRKARQGVRVRFLYDDIGSRSLKDAFFREFLHEGGEIAAFFPSRIPYLNYRVNYRNHRKLVIIDGKIGYMGGFNIGNEYLGLDPRFGFWRDTHLRLTGSVIRSLQSRFILDWNLASSSPVDIESGIYFPEWTEHDVRGQVPMQIVASGPNETWPHFVFTFLKMIHTAKKRILLQTPYFIPEESMLNALRIAALSGIDVRIMIPQKADHLFVHWASLYYVGELLQAGVKCYLYDYGFLHAKTIVVDGQMASVGTANFDIRSLRLNFETNAIIYHAETAKKLENIFWRDMEGCLELTMEAYDERSLRIRFLESISKLISPIL</sequence>
<keyword evidence="4 12" id="KW-0808">Transferase</keyword>
<evidence type="ECO:0000259" key="14">
    <source>
        <dbReference type="PROSITE" id="PS50035"/>
    </source>
</evidence>
<keyword evidence="11 12" id="KW-1208">Phospholipid metabolism</keyword>
<keyword evidence="2 12" id="KW-1003">Cell membrane</keyword>
<evidence type="ECO:0000313" key="15">
    <source>
        <dbReference type="EMBL" id="MFC5448181.1"/>
    </source>
</evidence>
<dbReference type="RefSeq" id="WP_377524012.1">
    <property type="nucleotide sequence ID" value="NZ_JBHSMJ010000009.1"/>
</dbReference>
<evidence type="ECO:0000256" key="12">
    <source>
        <dbReference type="HAMAP-Rule" id="MF_01916"/>
    </source>
</evidence>
<feature type="active site" evidence="12">
    <location>
        <position position="407"/>
    </location>
</feature>
<evidence type="ECO:0000313" key="16">
    <source>
        <dbReference type="Proteomes" id="UP001596044"/>
    </source>
</evidence>
<feature type="active site" evidence="12">
    <location>
        <position position="226"/>
    </location>
</feature>
<comment type="catalytic activity">
    <reaction evidence="12">
        <text>2 a 1,2-diacyl-sn-glycero-3-phospho-(1'-sn-glycerol) = a cardiolipin + glycerol</text>
        <dbReference type="Rhea" id="RHEA:31451"/>
        <dbReference type="ChEBI" id="CHEBI:17754"/>
        <dbReference type="ChEBI" id="CHEBI:62237"/>
        <dbReference type="ChEBI" id="CHEBI:64716"/>
    </reaction>
</comment>
<dbReference type="PANTHER" id="PTHR21248:SF22">
    <property type="entry name" value="PHOSPHOLIPASE D"/>
    <property type="match status" value="1"/>
</dbReference>
<evidence type="ECO:0000256" key="2">
    <source>
        <dbReference type="ARBA" id="ARBA00022475"/>
    </source>
</evidence>
<dbReference type="EC" id="2.7.8.-" evidence="12 13"/>
<dbReference type="Pfam" id="PF13091">
    <property type="entry name" value="PLDc_2"/>
    <property type="match status" value="2"/>
</dbReference>
<feature type="domain" description="PLD phosphodiesterase" evidence="14">
    <location>
        <begin position="214"/>
        <end position="241"/>
    </location>
</feature>
<comment type="caution">
    <text evidence="12">Lacks conserved residue(s) required for the propagation of feature annotation.</text>
</comment>
<keyword evidence="5 12" id="KW-0812">Transmembrane</keyword>
<evidence type="ECO:0000256" key="10">
    <source>
        <dbReference type="ARBA" id="ARBA00023209"/>
    </source>
</evidence>
<dbReference type="Gene3D" id="3.30.870.10">
    <property type="entry name" value="Endonuclease Chain A"/>
    <property type="match status" value="2"/>
</dbReference>
<dbReference type="CDD" id="cd09112">
    <property type="entry name" value="PLDc_CLS_2"/>
    <property type="match status" value="1"/>
</dbReference>
<feature type="active site" evidence="12">
    <location>
        <position position="400"/>
    </location>
</feature>
<evidence type="ECO:0000256" key="3">
    <source>
        <dbReference type="ARBA" id="ARBA00022516"/>
    </source>
</evidence>
<comment type="caution">
    <text evidence="15">The sequence shown here is derived from an EMBL/GenBank/DDBJ whole genome shotgun (WGS) entry which is preliminary data.</text>
</comment>
<reference evidence="16" key="1">
    <citation type="journal article" date="2019" name="Int. J. Syst. Evol. Microbiol.">
        <title>The Global Catalogue of Microorganisms (GCM) 10K type strain sequencing project: providing services to taxonomists for standard genome sequencing and annotation.</title>
        <authorList>
            <consortium name="The Broad Institute Genomics Platform"/>
            <consortium name="The Broad Institute Genome Sequencing Center for Infectious Disease"/>
            <person name="Wu L."/>
            <person name="Ma J."/>
        </authorList>
    </citation>
    <scope>NUCLEOTIDE SEQUENCE [LARGE SCALE GENOMIC DNA]</scope>
    <source>
        <strain evidence="16">KACC 11904</strain>
    </source>
</reference>
<keyword evidence="10 12" id="KW-0594">Phospholipid biosynthesis</keyword>